<protein>
    <submittedName>
        <fullName evidence="2">Uncharacterized protein LOC136081387</fullName>
    </submittedName>
</protein>
<name>A0ABM4BZT3_HYDVU</name>
<gene>
    <name evidence="2" type="primary">LOC136081387</name>
</gene>
<dbReference type="InterPro" id="IPR005312">
    <property type="entry name" value="DUF1759"/>
</dbReference>
<evidence type="ECO:0000313" key="1">
    <source>
        <dbReference type="Proteomes" id="UP001652625"/>
    </source>
</evidence>
<reference evidence="2" key="1">
    <citation type="submission" date="2025-08" db="UniProtKB">
        <authorList>
            <consortium name="RefSeq"/>
        </authorList>
    </citation>
    <scope>IDENTIFICATION</scope>
</reference>
<dbReference type="GeneID" id="136081387"/>
<sequence length="348" mass="39875">MSSIPGKRRVRTITVTVIKNIFEKADDFMTNFSQDNSSLEELSSFKELLVEKYNKIKLIDDDLINLIEDEEELQNEENLANEFSLYFKKNIKVIEKFNDNIYTSNESQSSTVKSFANHTNIKLPPLKLSTFNGKPEEWQTFFENFECAIHNNNDLSPIQKINYLRNLLEGKALKTISGLALTNDNYHTSLQLLKERFSDKQLLISTHIKSLLYLERVQNISNISLLRRIHDNIEVQIRSLENLGIDSTMYGPLLIPIVMQKIPEEALECSTSAVDGLKLPSLPDCAFSLACNSDFKDFKTYFISQLSQQSKFLAIIKFNFSGIFCITIGINKGPYIVESIPRFSKLLI</sequence>
<evidence type="ECO:0000313" key="2">
    <source>
        <dbReference type="RefSeq" id="XP_065654772.1"/>
    </source>
</evidence>
<dbReference type="RefSeq" id="XP_065654772.1">
    <property type="nucleotide sequence ID" value="XM_065798700.1"/>
</dbReference>
<keyword evidence="1" id="KW-1185">Reference proteome</keyword>
<dbReference type="Pfam" id="PF03564">
    <property type="entry name" value="DUF1759"/>
    <property type="match status" value="1"/>
</dbReference>
<dbReference type="Proteomes" id="UP001652625">
    <property type="component" value="Chromosome 06"/>
</dbReference>
<accession>A0ABM4BZT3</accession>
<dbReference type="PANTHER" id="PTHR22954">
    <property type="entry name" value="RETROVIRAL PROTEASE-RELATED"/>
    <property type="match status" value="1"/>
</dbReference>
<organism evidence="1 2">
    <name type="scientific">Hydra vulgaris</name>
    <name type="common">Hydra</name>
    <name type="synonym">Hydra attenuata</name>
    <dbReference type="NCBI Taxonomy" id="6087"/>
    <lineage>
        <taxon>Eukaryota</taxon>
        <taxon>Metazoa</taxon>
        <taxon>Cnidaria</taxon>
        <taxon>Hydrozoa</taxon>
        <taxon>Hydroidolina</taxon>
        <taxon>Anthoathecata</taxon>
        <taxon>Aplanulata</taxon>
        <taxon>Hydridae</taxon>
        <taxon>Hydra</taxon>
    </lineage>
</organism>
<proteinExistence type="predicted"/>
<dbReference type="PANTHER" id="PTHR22954:SF3">
    <property type="entry name" value="PROTEIN CBG08539"/>
    <property type="match status" value="1"/>
</dbReference>